<accession>A0AAW4NPX3</accession>
<dbReference type="Pfam" id="PF01580">
    <property type="entry name" value="FtsK_SpoIIIE"/>
    <property type="match status" value="1"/>
</dbReference>
<name>A0AAW4NPX3_BIFLN</name>
<gene>
    <name evidence="4" type="ORF">KSW34_10235</name>
</gene>
<feature type="transmembrane region" description="Helical" evidence="2">
    <location>
        <begin position="173"/>
        <end position="191"/>
    </location>
</feature>
<evidence type="ECO:0000259" key="3">
    <source>
        <dbReference type="Pfam" id="PF01580"/>
    </source>
</evidence>
<feature type="transmembrane region" description="Helical" evidence="2">
    <location>
        <begin position="124"/>
        <end position="141"/>
    </location>
</feature>
<dbReference type="AlphaFoldDB" id="A0AAW4NPX3"/>
<dbReference type="GO" id="GO:0003677">
    <property type="term" value="F:DNA binding"/>
    <property type="evidence" value="ECO:0007669"/>
    <property type="project" value="InterPro"/>
</dbReference>
<proteinExistence type="predicted"/>
<evidence type="ECO:0000256" key="1">
    <source>
        <dbReference type="SAM" id="MobiDB-lite"/>
    </source>
</evidence>
<reference evidence="4" key="1">
    <citation type="submission" date="2021-06" db="EMBL/GenBank/DDBJ databases">
        <title>Collection of gut derived symbiotic bacterial strains cultured from healthy donors.</title>
        <authorList>
            <person name="Lin H."/>
            <person name="Littmann E."/>
            <person name="Pamer E.G."/>
        </authorList>
    </citation>
    <scope>NUCLEOTIDE SEQUENCE</scope>
    <source>
        <strain evidence="4">MSK.19.9</strain>
    </source>
</reference>
<feature type="domain" description="FtsK" evidence="3">
    <location>
        <begin position="773"/>
        <end position="889"/>
    </location>
</feature>
<feature type="region of interest" description="Disordered" evidence="1">
    <location>
        <begin position="1069"/>
        <end position="1098"/>
    </location>
</feature>
<keyword evidence="4" id="KW-0132">Cell division</keyword>
<keyword evidence="2" id="KW-1133">Transmembrane helix</keyword>
<dbReference type="InterPro" id="IPR002543">
    <property type="entry name" value="FtsK_dom"/>
</dbReference>
<evidence type="ECO:0000256" key="2">
    <source>
        <dbReference type="SAM" id="Phobius"/>
    </source>
</evidence>
<dbReference type="EMBL" id="JAHOFX010000022">
    <property type="protein sequence ID" value="MBV3439343.1"/>
    <property type="molecule type" value="Genomic_DNA"/>
</dbReference>
<dbReference type="RefSeq" id="WP_217301429.1">
    <property type="nucleotide sequence ID" value="NZ_JAHOFX010000022.1"/>
</dbReference>
<feature type="transmembrane region" description="Helical" evidence="2">
    <location>
        <begin position="21"/>
        <end position="41"/>
    </location>
</feature>
<dbReference type="GO" id="GO:0051301">
    <property type="term" value="P:cell division"/>
    <property type="evidence" value="ECO:0007669"/>
    <property type="project" value="UniProtKB-KW"/>
</dbReference>
<protein>
    <submittedName>
        <fullName evidence="4">Cell division protein FtsK</fullName>
    </submittedName>
</protein>
<keyword evidence="2" id="KW-0812">Transmembrane</keyword>
<evidence type="ECO:0000313" key="5">
    <source>
        <dbReference type="Proteomes" id="UP001195937"/>
    </source>
</evidence>
<feature type="compositionally biased region" description="Acidic residues" evidence="1">
    <location>
        <begin position="1089"/>
        <end position="1098"/>
    </location>
</feature>
<organism evidence="4 5">
    <name type="scientific">Bifidobacterium longum</name>
    <dbReference type="NCBI Taxonomy" id="216816"/>
    <lineage>
        <taxon>Bacteria</taxon>
        <taxon>Bacillati</taxon>
        <taxon>Actinomycetota</taxon>
        <taxon>Actinomycetes</taxon>
        <taxon>Bifidobacteriales</taxon>
        <taxon>Bifidobacteriaceae</taxon>
        <taxon>Bifidobacterium</taxon>
    </lineage>
</organism>
<sequence>MAYRRNGRSRPKTKRDEPSSPHAFVRVLTLVVALMLTAFRLPGMTVWCLGWLAARLTARRPVLSGKGLDGRPAPGDERERRMEASWRRASRWLDGGLSPLYADAMPAMAIACLDYGWISSASGTWRPIMAGADMLACWLAVMGVGQQRRDMTCTVRGLDSNMRRMRVRWARKRLPWILTGLGAGLVLGVLQSAWTGVWWPMPMLMCLGAAAPMWPAWRANRKRFHTDYESRLMVGRWIAGLNKPPFDALPGGAHDTRVGADGSRVFQLDVSNAVQWANDSTMKTFTPVTQADGMLAGFAFMGRDRTRVTVAVCPADAPDPADLLADRTMLEARLMVDETRMGAMYGAFPGRVTDVRIVASRDGRPAVRSFRIDGSNADWDMISRDWLKGAAPGAFGDWMNTENILVTADPGGGHGWVSVDADWDSYEWDVETMRPLMSDTLTRRHDDPVRYMRLIGEDKRLKSIMSGGLEPVKLPAPETIFHDNTETIADPAGWRITSYAMAIGRAYTAADYMRSNLRGAFSESPIADFLPWLEGDRPRSRLLQFVHAPNTDDNRGMPDTLRALTGDSRARSLLARVIVSHACALALKTPPTVGAASQLGVGANSAWRIPIRLEGGLTASDLRRVQERLKSAMGADETLWEWRDQGHAILWAGGVPSMDARDWRSRRDMDRMIRLRLDEAWAASKATGADGRPVTTLRVEDGGGRLVKASFALPAGLGVEGAMGRLDAFRATGGFMYARRVRGDAPLTLLLSRMDPLPERVMADWRLMGADPDSTGLPFAVGDDGRTVLFDPHDTAHLLITGQTMSGKTSAAVTLVNAALLHGWQAFVGDPVKSGNDFAPVKGKLSGFATGLDECAAMLDWIDREGRRRLALQKEHGAENIDMLPAGIRPPRIIVFLDEFVSLLELSKGVKRNPTGDPDVDNMIMMDAWRDRLKRRIGASVSHILTQHRSQGITMILGSQMMKAESMDALPDAGLAKNQMGRLFVGAGDVRGNVSAQNEREGNRLIRQAMDSGGMPKGRGLYERMGRGLQMVQCWWCGPTADVAAHMRGVPDATPVDWSDLLPAKPKQVGVVDQSSDTDGDTTVNVAADPDDDDWVLD</sequence>
<keyword evidence="2" id="KW-0472">Membrane</keyword>
<keyword evidence="4" id="KW-0131">Cell cycle</keyword>
<dbReference type="GO" id="GO:0005524">
    <property type="term" value="F:ATP binding"/>
    <property type="evidence" value="ECO:0007669"/>
    <property type="project" value="InterPro"/>
</dbReference>
<dbReference type="Proteomes" id="UP001195937">
    <property type="component" value="Unassembled WGS sequence"/>
</dbReference>
<evidence type="ECO:0000313" key="4">
    <source>
        <dbReference type="EMBL" id="MBV3439343.1"/>
    </source>
</evidence>
<comment type="caution">
    <text evidence="4">The sequence shown here is derived from an EMBL/GenBank/DDBJ whole genome shotgun (WGS) entry which is preliminary data.</text>
</comment>